<dbReference type="InterPro" id="IPR027417">
    <property type="entry name" value="P-loop_NTPase"/>
</dbReference>
<keyword evidence="6 9" id="KW-0067">ATP-binding</keyword>
<gene>
    <name evidence="9" type="ORF">R7226_21790</name>
</gene>
<dbReference type="NCBIfam" id="TIGR01727">
    <property type="entry name" value="oligo_HPY"/>
    <property type="match status" value="1"/>
</dbReference>
<proteinExistence type="inferred from homology"/>
<dbReference type="Pfam" id="PF08352">
    <property type="entry name" value="oligo_HPY"/>
    <property type="match status" value="1"/>
</dbReference>
<dbReference type="CDD" id="cd03257">
    <property type="entry name" value="ABC_NikE_OppD_transporters"/>
    <property type="match status" value="1"/>
</dbReference>
<dbReference type="PROSITE" id="PS50893">
    <property type="entry name" value="ABC_TRANSPORTER_2"/>
    <property type="match status" value="1"/>
</dbReference>
<dbReference type="InterPro" id="IPR003593">
    <property type="entry name" value="AAA+_ATPase"/>
</dbReference>
<reference evidence="10" key="1">
    <citation type="submission" date="2023-07" db="EMBL/GenBank/DDBJ databases">
        <title>Conexibacter stalactiti sp. nov., isolated from stalactites in a lava cave and emended description of the genus Conexibacter.</title>
        <authorList>
            <person name="Lee S.D."/>
        </authorList>
    </citation>
    <scope>NUCLEOTIDE SEQUENCE [LARGE SCALE GENOMIC DNA]</scope>
    <source>
        <strain evidence="10">KCTC 39840</strain>
    </source>
</reference>
<evidence type="ECO:0000256" key="2">
    <source>
        <dbReference type="ARBA" id="ARBA00005417"/>
    </source>
</evidence>
<keyword evidence="4" id="KW-1003">Cell membrane</keyword>
<dbReference type="PROSITE" id="PS00211">
    <property type="entry name" value="ABC_TRANSPORTER_1"/>
    <property type="match status" value="1"/>
</dbReference>
<dbReference type="GO" id="GO:0005524">
    <property type="term" value="F:ATP binding"/>
    <property type="evidence" value="ECO:0007669"/>
    <property type="project" value="UniProtKB-KW"/>
</dbReference>
<dbReference type="InterPro" id="IPR050388">
    <property type="entry name" value="ABC_Ni/Peptide_Import"/>
</dbReference>
<dbReference type="PANTHER" id="PTHR43297">
    <property type="entry name" value="OLIGOPEPTIDE TRANSPORT ATP-BINDING PROTEIN APPD"/>
    <property type="match status" value="1"/>
</dbReference>
<protein>
    <submittedName>
        <fullName evidence="9">ABC transporter ATP-binding protein</fullName>
    </submittedName>
</protein>
<keyword evidence="7" id="KW-0472">Membrane</keyword>
<evidence type="ECO:0000256" key="7">
    <source>
        <dbReference type="ARBA" id="ARBA00023136"/>
    </source>
</evidence>
<dbReference type="SUPFAM" id="SSF52540">
    <property type="entry name" value="P-loop containing nucleoside triphosphate hydrolases"/>
    <property type="match status" value="1"/>
</dbReference>
<evidence type="ECO:0000256" key="4">
    <source>
        <dbReference type="ARBA" id="ARBA00022475"/>
    </source>
</evidence>
<keyword evidence="5" id="KW-0547">Nucleotide-binding</keyword>
<accession>A0ABU4HUJ6</accession>
<evidence type="ECO:0000313" key="10">
    <source>
        <dbReference type="Proteomes" id="UP001284601"/>
    </source>
</evidence>
<evidence type="ECO:0000259" key="8">
    <source>
        <dbReference type="PROSITE" id="PS50893"/>
    </source>
</evidence>
<evidence type="ECO:0000313" key="9">
    <source>
        <dbReference type="EMBL" id="MDW5596995.1"/>
    </source>
</evidence>
<feature type="domain" description="ABC transporter" evidence="8">
    <location>
        <begin position="6"/>
        <end position="256"/>
    </location>
</feature>
<reference evidence="9 10" key="2">
    <citation type="submission" date="2023-10" db="EMBL/GenBank/DDBJ databases">
        <authorList>
            <person name="Han X.F."/>
        </authorList>
    </citation>
    <scope>NUCLEOTIDE SEQUENCE [LARGE SCALE GENOMIC DNA]</scope>
    <source>
        <strain evidence="9 10">KCTC 39840</strain>
    </source>
</reference>
<dbReference type="EMBL" id="JAWSTH010000071">
    <property type="protein sequence ID" value="MDW5596995.1"/>
    <property type="molecule type" value="Genomic_DNA"/>
</dbReference>
<name>A0ABU4HUJ6_9ACTN</name>
<dbReference type="RefSeq" id="WP_318599430.1">
    <property type="nucleotide sequence ID" value="NZ_JAWSTH010000071.1"/>
</dbReference>
<evidence type="ECO:0000256" key="3">
    <source>
        <dbReference type="ARBA" id="ARBA00022448"/>
    </source>
</evidence>
<dbReference type="Gene3D" id="3.40.50.300">
    <property type="entry name" value="P-loop containing nucleotide triphosphate hydrolases"/>
    <property type="match status" value="1"/>
</dbReference>
<comment type="similarity">
    <text evidence="2">Belongs to the ABC transporter superfamily.</text>
</comment>
<dbReference type="InterPro" id="IPR003439">
    <property type="entry name" value="ABC_transporter-like_ATP-bd"/>
</dbReference>
<evidence type="ECO:0000256" key="5">
    <source>
        <dbReference type="ARBA" id="ARBA00022741"/>
    </source>
</evidence>
<dbReference type="Proteomes" id="UP001284601">
    <property type="component" value="Unassembled WGS sequence"/>
</dbReference>
<sequence>MTAPLLEVRDLRVRFDGDDGSVSAVNGVSFAVAPGEALALVGESGSGKSVSMLSVMGLLPPVARVEAGEVLWRGRDLLRLSERELQGVRGREVAMVYQDPQSSLNPALTVGTQLTMVLRHHLGLGRRAARARAAELLALVGIPEPQRRLDEYPHRFSGGQRQRILIALALACDPRLLIADEPTTALDVTIQAQILDLVRRLREQLEMAIVWITHDLGVVAGLVDRVAVMYGGTIVEEAPVRELFAAPSHPYTVGLLAAMPRLDEPRSARLRSIPGAPQSLAAPPVACPFAPRCEWAVARCSEELPALRPAGPLARAACHRADEVRARTEATVTR</sequence>
<comment type="subcellular location">
    <subcellularLocation>
        <location evidence="1">Cell membrane</location>
        <topology evidence="1">Peripheral membrane protein</topology>
    </subcellularLocation>
</comment>
<dbReference type="PANTHER" id="PTHR43297:SF2">
    <property type="entry name" value="DIPEPTIDE TRANSPORT ATP-BINDING PROTEIN DPPD"/>
    <property type="match status" value="1"/>
</dbReference>
<keyword evidence="3" id="KW-0813">Transport</keyword>
<dbReference type="InterPro" id="IPR013563">
    <property type="entry name" value="Oligopep_ABC_C"/>
</dbReference>
<comment type="caution">
    <text evidence="9">The sequence shown here is derived from an EMBL/GenBank/DDBJ whole genome shotgun (WGS) entry which is preliminary data.</text>
</comment>
<organism evidence="9 10">
    <name type="scientific">Conexibacter stalactiti</name>
    <dbReference type="NCBI Taxonomy" id="1940611"/>
    <lineage>
        <taxon>Bacteria</taxon>
        <taxon>Bacillati</taxon>
        <taxon>Actinomycetota</taxon>
        <taxon>Thermoleophilia</taxon>
        <taxon>Solirubrobacterales</taxon>
        <taxon>Conexibacteraceae</taxon>
        <taxon>Conexibacter</taxon>
    </lineage>
</organism>
<evidence type="ECO:0000256" key="1">
    <source>
        <dbReference type="ARBA" id="ARBA00004202"/>
    </source>
</evidence>
<keyword evidence="10" id="KW-1185">Reference proteome</keyword>
<dbReference type="InterPro" id="IPR017871">
    <property type="entry name" value="ABC_transporter-like_CS"/>
</dbReference>
<dbReference type="SMART" id="SM00382">
    <property type="entry name" value="AAA"/>
    <property type="match status" value="1"/>
</dbReference>
<dbReference type="Pfam" id="PF00005">
    <property type="entry name" value="ABC_tran"/>
    <property type="match status" value="1"/>
</dbReference>
<evidence type="ECO:0000256" key="6">
    <source>
        <dbReference type="ARBA" id="ARBA00022840"/>
    </source>
</evidence>